<dbReference type="AlphaFoldDB" id="A0A443I561"/>
<evidence type="ECO:0000256" key="3">
    <source>
        <dbReference type="ARBA" id="ARBA00024226"/>
    </source>
</evidence>
<dbReference type="Gene3D" id="3.40.309.10">
    <property type="entry name" value="Aldehyde Dehydrogenase, Chain A, domain 2"/>
    <property type="match status" value="1"/>
</dbReference>
<dbReference type="InterPro" id="IPR029510">
    <property type="entry name" value="Ald_DH_CS_GLU"/>
</dbReference>
<proteinExistence type="inferred from homology"/>
<dbReference type="FunFam" id="3.40.309.10:FF:000009">
    <property type="entry name" value="Aldehyde dehydrogenase A"/>
    <property type="match status" value="1"/>
</dbReference>
<evidence type="ECO:0000313" key="9">
    <source>
        <dbReference type="Proteomes" id="UP000283841"/>
    </source>
</evidence>
<dbReference type="Proteomes" id="UP000283841">
    <property type="component" value="Unassembled WGS sequence"/>
</dbReference>
<dbReference type="STRING" id="264951.A0A443I561"/>
<evidence type="ECO:0000259" key="7">
    <source>
        <dbReference type="Pfam" id="PF00171"/>
    </source>
</evidence>
<dbReference type="RefSeq" id="XP_028488839.1">
    <property type="nucleotide sequence ID" value="XM_028628633.1"/>
</dbReference>
<feature type="active site" evidence="5">
    <location>
        <position position="256"/>
    </location>
</feature>
<evidence type="ECO:0000313" key="8">
    <source>
        <dbReference type="EMBL" id="RWQ99194.1"/>
    </source>
</evidence>
<comment type="similarity">
    <text evidence="1 6">Belongs to the aldehyde dehydrogenase family.</text>
</comment>
<protein>
    <recommendedName>
        <fullName evidence="3">aldehyde dehydrogenase (NAD(+))</fullName>
        <ecNumber evidence="3">1.2.1.3</ecNumber>
    </recommendedName>
</protein>
<dbReference type="Pfam" id="PF00171">
    <property type="entry name" value="Aldedh"/>
    <property type="match status" value="1"/>
</dbReference>
<sequence>MASINFSTFSNIINGETRSSAQISHGIDPSTKKPLWDVPVATADDVNEAVAAAKKAYPAWSRTPWSERAKLLSRAKEALLARKDEMAHLIMQEGGKPVRSNLEAEEIQFGALEVDHAVGFLDFHSNHPELEAKVTHEDDELRLTLRYVPIGVVAAICPWNYPLVLAMGKIGAALITGNCVITKPSPFTPYSILKFTEMVKDIFPPGVIQVLNGDDKMGPLLCDHPDVDKISFTGSISTGKKIMASAAKTLKRVTLELGGNNASIICPDVDVPYVASQVALGSFFNSGQICVASKRLYVHEDIYQEFLKALTDVVKSWKVSSSAPDSGNMLGPVQNEMQYNIVKQFFLDAHNNGYRFALGSADIKDEDGFVINPAIIDRPPDDSKIVKEEPFGPIVPVLSWKTEEEAIRRANDTNTGLGGAVWSSDLDRAHRIADQIEAGAIWINSFEKPHPLGYLAGHKESGIGGEWGTAGLISYCNTKVIHYYKNSVAPGKAGK</sequence>
<evidence type="ECO:0000256" key="4">
    <source>
        <dbReference type="ARBA" id="ARBA00049194"/>
    </source>
</evidence>
<evidence type="ECO:0000256" key="6">
    <source>
        <dbReference type="RuleBase" id="RU003345"/>
    </source>
</evidence>
<dbReference type="InterPro" id="IPR016161">
    <property type="entry name" value="Ald_DH/histidinol_DH"/>
</dbReference>
<dbReference type="InterPro" id="IPR044086">
    <property type="entry name" value="LUC3-like"/>
</dbReference>
<dbReference type="InterPro" id="IPR016162">
    <property type="entry name" value="Ald_DH_N"/>
</dbReference>
<comment type="caution">
    <text evidence="8">The sequence shown here is derived from an EMBL/GenBank/DDBJ whole genome shotgun (WGS) entry which is preliminary data.</text>
</comment>
<dbReference type="FunFam" id="3.40.605.10:FF:000007">
    <property type="entry name" value="NAD/NADP-dependent betaine aldehyde dehydrogenase"/>
    <property type="match status" value="1"/>
</dbReference>
<dbReference type="EMBL" id="RCNU01000001">
    <property type="protein sequence ID" value="RWQ99194.1"/>
    <property type="molecule type" value="Genomic_DNA"/>
</dbReference>
<organism evidence="8 9">
    <name type="scientific">Byssochlamys spectabilis</name>
    <name type="common">Paecilomyces variotii</name>
    <dbReference type="NCBI Taxonomy" id="264951"/>
    <lineage>
        <taxon>Eukaryota</taxon>
        <taxon>Fungi</taxon>
        <taxon>Dikarya</taxon>
        <taxon>Ascomycota</taxon>
        <taxon>Pezizomycotina</taxon>
        <taxon>Eurotiomycetes</taxon>
        <taxon>Eurotiomycetidae</taxon>
        <taxon>Eurotiales</taxon>
        <taxon>Thermoascaceae</taxon>
        <taxon>Paecilomyces</taxon>
    </lineage>
</organism>
<keyword evidence="9" id="KW-1185">Reference proteome</keyword>
<evidence type="ECO:0000256" key="1">
    <source>
        <dbReference type="ARBA" id="ARBA00009986"/>
    </source>
</evidence>
<dbReference type="SUPFAM" id="SSF53720">
    <property type="entry name" value="ALDH-like"/>
    <property type="match status" value="1"/>
</dbReference>
<name>A0A443I561_BYSSP</name>
<feature type="domain" description="Aldehyde dehydrogenase" evidence="7">
    <location>
        <begin position="24"/>
        <end position="481"/>
    </location>
</feature>
<dbReference type="GO" id="GO:0004029">
    <property type="term" value="F:aldehyde dehydrogenase (NAD+) activity"/>
    <property type="evidence" value="ECO:0007669"/>
    <property type="project" value="UniProtKB-EC"/>
</dbReference>
<comment type="catalytic activity">
    <reaction evidence="4">
        <text>an aldehyde + NAD(+) + H2O = a carboxylate + NADH + 2 H(+)</text>
        <dbReference type="Rhea" id="RHEA:16185"/>
        <dbReference type="ChEBI" id="CHEBI:15377"/>
        <dbReference type="ChEBI" id="CHEBI:15378"/>
        <dbReference type="ChEBI" id="CHEBI:17478"/>
        <dbReference type="ChEBI" id="CHEBI:29067"/>
        <dbReference type="ChEBI" id="CHEBI:57540"/>
        <dbReference type="ChEBI" id="CHEBI:57945"/>
        <dbReference type="EC" id="1.2.1.3"/>
    </reaction>
</comment>
<dbReference type="PROSITE" id="PS00687">
    <property type="entry name" value="ALDEHYDE_DEHYDR_GLU"/>
    <property type="match status" value="1"/>
</dbReference>
<dbReference type="InterPro" id="IPR015590">
    <property type="entry name" value="Aldehyde_DH_dom"/>
</dbReference>
<dbReference type="Gene3D" id="3.40.605.10">
    <property type="entry name" value="Aldehyde Dehydrogenase, Chain A, domain 1"/>
    <property type="match status" value="1"/>
</dbReference>
<keyword evidence="2 6" id="KW-0560">Oxidoreductase</keyword>
<accession>A0A443I561</accession>
<dbReference type="PANTHER" id="PTHR11699">
    <property type="entry name" value="ALDEHYDE DEHYDROGENASE-RELATED"/>
    <property type="match status" value="1"/>
</dbReference>
<dbReference type="CDD" id="cd07106">
    <property type="entry name" value="ALDH_AldA-AAD23400"/>
    <property type="match status" value="1"/>
</dbReference>
<dbReference type="VEuPathDB" id="FungiDB:C8Q69DRAFT_440302"/>
<evidence type="ECO:0000256" key="5">
    <source>
        <dbReference type="PROSITE-ProRule" id="PRU10007"/>
    </source>
</evidence>
<evidence type="ECO:0000256" key="2">
    <source>
        <dbReference type="ARBA" id="ARBA00023002"/>
    </source>
</evidence>
<reference evidence="8 9" key="1">
    <citation type="journal article" date="2018" name="Front. Microbiol.">
        <title>Genomic and genetic insights into a cosmopolitan fungus, Paecilomyces variotii (Eurotiales).</title>
        <authorList>
            <person name="Urquhart A.S."/>
            <person name="Mondo S.J."/>
            <person name="Makela M.R."/>
            <person name="Hane J.K."/>
            <person name="Wiebenga A."/>
            <person name="He G."/>
            <person name="Mihaltcheva S."/>
            <person name="Pangilinan J."/>
            <person name="Lipzen A."/>
            <person name="Barry K."/>
            <person name="de Vries R.P."/>
            <person name="Grigoriev I.V."/>
            <person name="Idnurm A."/>
        </authorList>
    </citation>
    <scope>NUCLEOTIDE SEQUENCE [LARGE SCALE GENOMIC DNA]</scope>
    <source>
        <strain evidence="8 9">CBS 101075</strain>
    </source>
</reference>
<dbReference type="PROSITE" id="PS00070">
    <property type="entry name" value="ALDEHYDE_DEHYDR_CYS"/>
    <property type="match status" value="1"/>
</dbReference>
<gene>
    <name evidence="8" type="ORF">C8Q69DRAFT_440302</name>
</gene>
<dbReference type="InterPro" id="IPR016163">
    <property type="entry name" value="Ald_DH_C"/>
</dbReference>
<dbReference type="InterPro" id="IPR016160">
    <property type="entry name" value="Ald_DH_CS_CYS"/>
</dbReference>
<dbReference type="EC" id="1.2.1.3" evidence="3"/>
<dbReference type="GeneID" id="39597910"/>